<dbReference type="SMART" id="SM00028">
    <property type="entry name" value="TPR"/>
    <property type="match status" value="7"/>
</dbReference>
<dbReference type="STRING" id="1193682.BJP25_20885"/>
<reference evidence="4 5" key="1">
    <citation type="submission" date="2016-10" db="EMBL/GenBank/DDBJ databases">
        <title>The Draft Genome Sequence of Actinokineospora bangkokensis 44EHWT reveals the biosynthetic pathway of antifungal compounds Thailandins with unusual extender unit butylmalonyl-CoA.</title>
        <authorList>
            <person name="Greule A."/>
            <person name="Intra B."/>
            <person name="Flemming S."/>
            <person name="Rommel M.G."/>
            <person name="Panbangred W."/>
            <person name="Bechthold A."/>
        </authorList>
    </citation>
    <scope>NUCLEOTIDE SEQUENCE [LARGE SCALE GENOMIC DNA]</scope>
    <source>
        <strain evidence="4 5">44EHW</strain>
    </source>
</reference>
<evidence type="ECO:0000313" key="5">
    <source>
        <dbReference type="Proteomes" id="UP000186040"/>
    </source>
</evidence>
<name>A0A1Q9LKJ9_9PSEU</name>
<dbReference type="InterPro" id="IPR050498">
    <property type="entry name" value="Ycf3"/>
</dbReference>
<feature type="repeat" description="TPR" evidence="3">
    <location>
        <begin position="510"/>
        <end position="543"/>
    </location>
</feature>
<keyword evidence="5" id="KW-1185">Reference proteome</keyword>
<evidence type="ECO:0000256" key="1">
    <source>
        <dbReference type="ARBA" id="ARBA00022737"/>
    </source>
</evidence>
<evidence type="ECO:0000256" key="2">
    <source>
        <dbReference type="ARBA" id="ARBA00022803"/>
    </source>
</evidence>
<dbReference type="PROSITE" id="PS50005">
    <property type="entry name" value="TPR"/>
    <property type="match status" value="2"/>
</dbReference>
<proteinExistence type="predicted"/>
<gene>
    <name evidence="4" type="ORF">BJP25_20885</name>
</gene>
<accession>A0A1Q9LKJ9</accession>
<dbReference type="Gene3D" id="1.25.40.10">
    <property type="entry name" value="Tetratricopeptide repeat domain"/>
    <property type="match status" value="4"/>
</dbReference>
<dbReference type="PANTHER" id="PTHR44858">
    <property type="entry name" value="TETRATRICOPEPTIDE REPEAT PROTEIN 6"/>
    <property type="match status" value="1"/>
</dbReference>
<evidence type="ECO:0000256" key="3">
    <source>
        <dbReference type="PROSITE-ProRule" id="PRU00339"/>
    </source>
</evidence>
<protein>
    <submittedName>
        <fullName evidence="4">Uncharacterized protein</fullName>
    </submittedName>
</protein>
<dbReference type="Pfam" id="PF13432">
    <property type="entry name" value="TPR_16"/>
    <property type="match status" value="3"/>
</dbReference>
<comment type="caution">
    <text evidence="4">The sequence shown here is derived from an EMBL/GenBank/DDBJ whole genome shotgun (WGS) entry which is preliminary data.</text>
</comment>
<dbReference type="SUPFAM" id="SSF48452">
    <property type="entry name" value="TPR-like"/>
    <property type="match status" value="1"/>
</dbReference>
<evidence type="ECO:0000313" key="4">
    <source>
        <dbReference type="EMBL" id="OLR92524.1"/>
    </source>
</evidence>
<sequence>MSGRAAPHHLWVRFDRHVDPAELPALLSGVDLPAPLLPPVDAHRRRGPFTATGALVRQLAPGASAELVERHQVELLSVAPELRSVVAVPRETLTSLAIPAERTRFYAAVRTQRLGHGVVEFVHARLRELGAGPRCLVVRVVDADRTDLEFLVALVRRTDPARLAVVVCDSGTDPGEPLEAVLADHAERLDIAAPAPAQSGMDDLAAAAAYVAGDCTVDLPEFVDAYARIPAEARAELHDRRADELAEAGEPSAALGALPFHREHGSDSRGAGVRALDEAINHCVDMGFYHATIDLGRRGRALVDPVGSFGLWWMFSTKVTTSLMMLRRTEEAEDIYDELVASSEAPRAHMQAAYARAMIHTRHRDRRDHIRAKGLVKQAIAFSRLMPDDSDDHVFSTVFHQNGLALVEMHLGELEEALRLVTEGAEWLDRTIGPDDHALHRSVLLHNRAQLLARLGRAEEALTHLDRVIAIDPNHPDYHLDRGNLLHTLGRDAEAMADYDRAARLGPPFPEAHYNRADLLLEHDEVDAALAALDYVLELDPDMVDALVNRAGIHLDRDDLAAAAADAHRGLSLDPDNAHLHLVLAQVHAAGDPTAALAAFDRALAADPELVAALVGRAALLHELGDPSAALRDLDRAVGLAPEDPTVRYNRAVLHEAASRWDAALRDLAVAAESAPDDEDVSSAVERCRAAAG</sequence>
<organism evidence="4 5">
    <name type="scientific">Actinokineospora bangkokensis</name>
    <dbReference type="NCBI Taxonomy" id="1193682"/>
    <lineage>
        <taxon>Bacteria</taxon>
        <taxon>Bacillati</taxon>
        <taxon>Actinomycetota</taxon>
        <taxon>Actinomycetes</taxon>
        <taxon>Pseudonocardiales</taxon>
        <taxon>Pseudonocardiaceae</taxon>
        <taxon>Actinokineospora</taxon>
    </lineage>
</organism>
<dbReference type="AlphaFoldDB" id="A0A1Q9LKJ9"/>
<dbReference type="PANTHER" id="PTHR44858:SF1">
    <property type="entry name" value="UDP-N-ACETYLGLUCOSAMINE--PEPTIDE N-ACETYLGLUCOSAMINYLTRANSFERASE SPINDLY-RELATED"/>
    <property type="match status" value="1"/>
</dbReference>
<dbReference type="OrthoDB" id="9814944at2"/>
<dbReference type="Proteomes" id="UP000186040">
    <property type="component" value="Unassembled WGS sequence"/>
</dbReference>
<dbReference type="InterPro" id="IPR019734">
    <property type="entry name" value="TPR_rpt"/>
</dbReference>
<dbReference type="InterPro" id="IPR011990">
    <property type="entry name" value="TPR-like_helical_dom_sf"/>
</dbReference>
<dbReference type="EMBL" id="MKQR01000016">
    <property type="protein sequence ID" value="OLR92524.1"/>
    <property type="molecule type" value="Genomic_DNA"/>
</dbReference>
<feature type="repeat" description="TPR" evidence="3">
    <location>
        <begin position="442"/>
        <end position="475"/>
    </location>
</feature>
<dbReference type="RefSeq" id="WP_075975667.1">
    <property type="nucleotide sequence ID" value="NZ_MKQR01000016.1"/>
</dbReference>
<keyword evidence="1" id="KW-0677">Repeat</keyword>
<keyword evidence="2 3" id="KW-0802">TPR repeat</keyword>